<protein>
    <submittedName>
        <fullName evidence="2">Uncharacterized protein</fullName>
    </submittedName>
</protein>
<proteinExistence type="predicted"/>
<sequence>MIIKLPTEIRGEKHSGRRCRLFAYKSAATSYRSINGHPLPSQLARISSKSPPPLTLTTQLLLNIRKAGEAEEQTSSIIAPGLPNLGLGHKTWHNRSNDQGIDSQCFPAVIRHRSFIYRTLARSLALMYGIYYHLMFATFPHSKITFNMRTNLEILRPDLFSGVYHVSTRLAGLTYLGIGVGFLSAIIFGVKL</sequence>
<dbReference type="AlphaFoldDB" id="A0A9P6ZPK9"/>
<feature type="transmembrane region" description="Helical" evidence="1">
    <location>
        <begin position="170"/>
        <end position="190"/>
    </location>
</feature>
<reference evidence="2" key="1">
    <citation type="journal article" date="2020" name="New Phytol.">
        <title>Comparative genomics reveals dynamic genome evolution in host specialist ectomycorrhizal fungi.</title>
        <authorList>
            <person name="Lofgren L.A."/>
            <person name="Nguyen N.H."/>
            <person name="Vilgalys R."/>
            <person name="Ruytinx J."/>
            <person name="Liao H.L."/>
            <person name="Branco S."/>
            <person name="Kuo A."/>
            <person name="LaButti K."/>
            <person name="Lipzen A."/>
            <person name="Andreopoulos W."/>
            <person name="Pangilinan J."/>
            <person name="Riley R."/>
            <person name="Hundley H."/>
            <person name="Na H."/>
            <person name="Barry K."/>
            <person name="Grigoriev I.V."/>
            <person name="Stajich J.E."/>
            <person name="Kennedy P.G."/>
        </authorList>
    </citation>
    <scope>NUCLEOTIDE SEQUENCE</scope>
    <source>
        <strain evidence="2">DOB743</strain>
    </source>
</reference>
<accession>A0A9P6ZPK9</accession>
<organism evidence="2 3">
    <name type="scientific">Suillus placidus</name>
    <dbReference type="NCBI Taxonomy" id="48579"/>
    <lineage>
        <taxon>Eukaryota</taxon>
        <taxon>Fungi</taxon>
        <taxon>Dikarya</taxon>
        <taxon>Basidiomycota</taxon>
        <taxon>Agaricomycotina</taxon>
        <taxon>Agaricomycetes</taxon>
        <taxon>Agaricomycetidae</taxon>
        <taxon>Boletales</taxon>
        <taxon>Suillineae</taxon>
        <taxon>Suillaceae</taxon>
        <taxon>Suillus</taxon>
    </lineage>
</organism>
<dbReference type="EMBL" id="JABBWD010000051">
    <property type="protein sequence ID" value="KAG1772848.1"/>
    <property type="molecule type" value="Genomic_DNA"/>
</dbReference>
<keyword evidence="1" id="KW-1133">Transmembrane helix</keyword>
<evidence type="ECO:0000313" key="2">
    <source>
        <dbReference type="EMBL" id="KAG1772848.1"/>
    </source>
</evidence>
<name>A0A9P6ZPK9_9AGAM</name>
<dbReference type="OrthoDB" id="6770063at2759"/>
<gene>
    <name evidence="2" type="ORF">EV702DRAFT_1048457</name>
</gene>
<keyword evidence="3" id="KW-1185">Reference proteome</keyword>
<dbReference type="Proteomes" id="UP000714275">
    <property type="component" value="Unassembled WGS sequence"/>
</dbReference>
<keyword evidence="1" id="KW-0812">Transmembrane</keyword>
<keyword evidence="1" id="KW-0472">Membrane</keyword>
<evidence type="ECO:0000313" key="3">
    <source>
        <dbReference type="Proteomes" id="UP000714275"/>
    </source>
</evidence>
<comment type="caution">
    <text evidence="2">The sequence shown here is derived from an EMBL/GenBank/DDBJ whole genome shotgun (WGS) entry which is preliminary data.</text>
</comment>
<feature type="transmembrane region" description="Helical" evidence="1">
    <location>
        <begin position="120"/>
        <end position="139"/>
    </location>
</feature>
<evidence type="ECO:0000256" key="1">
    <source>
        <dbReference type="SAM" id="Phobius"/>
    </source>
</evidence>